<protein>
    <recommendedName>
        <fullName evidence="2">GH16 domain-containing protein</fullName>
    </recommendedName>
</protein>
<dbReference type="SUPFAM" id="SSF49899">
    <property type="entry name" value="Concanavalin A-like lectins/glucanases"/>
    <property type="match status" value="1"/>
</dbReference>
<dbReference type="PANTHER" id="PTHR10963">
    <property type="entry name" value="GLYCOSYL HYDROLASE-RELATED"/>
    <property type="match status" value="1"/>
</dbReference>
<accession>A0A8J3DED5</accession>
<evidence type="ECO:0000313" key="4">
    <source>
        <dbReference type="Proteomes" id="UP000642829"/>
    </source>
</evidence>
<dbReference type="Pfam" id="PF00722">
    <property type="entry name" value="Glyco_hydro_16"/>
    <property type="match status" value="1"/>
</dbReference>
<comment type="similarity">
    <text evidence="1">Belongs to the glycosyl hydrolase 16 family.</text>
</comment>
<dbReference type="InterPro" id="IPR000757">
    <property type="entry name" value="Beta-glucanase-like"/>
</dbReference>
<reference evidence="3" key="1">
    <citation type="journal article" date="2014" name="Int. J. Syst. Evol. Microbiol.">
        <title>Complete genome sequence of Corynebacterium casei LMG S-19264T (=DSM 44701T), isolated from a smear-ripened cheese.</title>
        <authorList>
            <consortium name="US DOE Joint Genome Institute (JGI-PGF)"/>
            <person name="Walter F."/>
            <person name="Albersmeier A."/>
            <person name="Kalinowski J."/>
            <person name="Ruckert C."/>
        </authorList>
    </citation>
    <scope>NUCLEOTIDE SEQUENCE</scope>
    <source>
        <strain evidence="3">KCTC 12870</strain>
    </source>
</reference>
<feature type="domain" description="GH16" evidence="2">
    <location>
        <begin position="377"/>
        <end position="632"/>
    </location>
</feature>
<dbReference type="RefSeq" id="WP_189512673.1">
    <property type="nucleotide sequence ID" value="NZ_BMXG01000005.1"/>
</dbReference>
<dbReference type="Gene3D" id="2.60.120.200">
    <property type="match status" value="1"/>
</dbReference>
<sequence length="655" mass="71427">MLISNRYLPGNFTFSTFTLGTLLSLASIIPLQANESTERVLDIGSMKPSSSQVTFERNPHSSASEIDVIIAMGPEGYPGLGITSTDGSPWDLSDFGHIEAEIENTGETKLPLSLRVDNSGNWQDNPWNTESTTVKPGETKTLKVIFGHSYGLKPGYKLDPSKVSQLLFFTGKTSKAEKQFRIVSIKAAGPAGETPPVNPASVRTAPPKGVILGAEVKLLPAQIVATDGAEATLVNDGSALDVNFTKGKGRKISINPIIGKWDLRQSVAVAIRIKNTGTSPVSPRARALSQPGGTDVFSSGPIPPGGEGNIVVSFIPEVPWTGIKGSVKTSWQSEKGTGTRFVSNAVGSIAILADPSGEAQSMRIESIIAGAPTKALPEWIGKRPPVEGDWTVTFNEEFDGNEIDLTRWNVYTPNYWDKRSHFSKDNVIVGDGVCRLRFEKKKGPHADSPEGKVTDYATGFIDTYGKWVQRYGYFEARMKLPEAPGLWPAFWLMPDRGLDAGPQWKRQDSGNKGMEFDIMEFLSGWGVYRYNIAMHWNGYGKDHQQTGSTTIYFEPDAEGYITAGLLWTPGEAVFYANGEVVARWESPRISSVESDMMFTHVSGGWDNNGIDDAQLPCDFVIDYVRVWQRADLASEVDGVQSTQPTLAGRTEPDQS</sequence>
<comment type="caution">
    <text evidence="3">The sequence shown here is derived from an EMBL/GenBank/DDBJ whole genome shotgun (WGS) entry which is preliminary data.</text>
</comment>
<proteinExistence type="inferred from homology"/>
<evidence type="ECO:0000259" key="2">
    <source>
        <dbReference type="PROSITE" id="PS51762"/>
    </source>
</evidence>
<dbReference type="Gene3D" id="2.60.120.430">
    <property type="entry name" value="Galactose-binding lectin"/>
    <property type="match status" value="1"/>
</dbReference>
<dbReference type="AlphaFoldDB" id="A0A8J3DED5"/>
<dbReference type="InterPro" id="IPR013320">
    <property type="entry name" value="ConA-like_dom_sf"/>
</dbReference>
<reference evidence="3" key="2">
    <citation type="submission" date="2020-09" db="EMBL/GenBank/DDBJ databases">
        <authorList>
            <person name="Sun Q."/>
            <person name="Kim S."/>
        </authorList>
    </citation>
    <scope>NUCLEOTIDE SEQUENCE</scope>
    <source>
        <strain evidence="3">KCTC 12870</strain>
    </source>
</reference>
<dbReference type="PANTHER" id="PTHR10963:SF55">
    <property type="entry name" value="GLYCOSIDE HYDROLASE FAMILY 16 PROTEIN"/>
    <property type="match status" value="1"/>
</dbReference>
<evidence type="ECO:0000256" key="1">
    <source>
        <dbReference type="ARBA" id="ARBA00006865"/>
    </source>
</evidence>
<organism evidence="3 4">
    <name type="scientific">Cerasicoccus arenae</name>
    <dbReference type="NCBI Taxonomy" id="424488"/>
    <lineage>
        <taxon>Bacteria</taxon>
        <taxon>Pseudomonadati</taxon>
        <taxon>Verrucomicrobiota</taxon>
        <taxon>Opitutia</taxon>
        <taxon>Puniceicoccales</taxon>
        <taxon>Cerasicoccaceae</taxon>
        <taxon>Cerasicoccus</taxon>
    </lineage>
</organism>
<keyword evidence="4" id="KW-1185">Reference proteome</keyword>
<dbReference type="GO" id="GO:0004553">
    <property type="term" value="F:hydrolase activity, hydrolyzing O-glycosyl compounds"/>
    <property type="evidence" value="ECO:0007669"/>
    <property type="project" value="InterPro"/>
</dbReference>
<dbReference type="CDD" id="cd00413">
    <property type="entry name" value="Glyco_hydrolase_16"/>
    <property type="match status" value="1"/>
</dbReference>
<dbReference type="InterPro" id="IPR050546">
    <property type="entry name" value="Glycosyl_Hydrlase_16"/>
</dbReference>
<evidence type="ECO:0000313" key="3">
    <source>
        <dbReference type="EMBL" id="GHB96667.1"/>
    </source>
</evidence>
<dbReference type="EMBL" id="BMXG01000005">
    <property type="protein sequence ID" value="GHB96667.1"/>
    <property type="molecule type" value="Genomic_DNA"/>
</dbReference>
<gene>
    <name evidence="3" type="ORF">GCM10007047_10720</name>
</gene>
<dbReference type="GO" id="GO:0005975">
    <property type="term" value="P:carbohydrate metabolic process"/>
    <property type="evidence" value="ECO:0007669"/>
    <property type="project" value="InterPro"/>
</dbReference>
<dbReference type="PROSITE" id="PS51762">
    <property type="entry name" value="GH16_2"/>
    <property type="match status" value="1"/>
</dbReference>
<name>A0A8J3DED5_9BACT</name>
<dbReference type="Proteomes" id="UP000642829">
    <property type="component" value="Unassembled WGS sequence"/>
</dbReference>